<dbReference type="SMART" id="SM00534">
    <property type="entry name" value="MUTSac"/>
    <property type="match status" value="1"/>
</dbReference>
<dbReference type="OrthoDB" id="9802448at2"/>
<keyword evidence="1" id="KW-0547">Nucleotide-binding</keyword>
<dbReference type="HOGENOM" id="CLU_030717_0_0_9"/>
<gene>
    <name evidence="6" type="ordered locus">Ccel_2469</name>
</gene>
<evidence type="ECO:0000313" key="7">
    <source>
        <dbReference type="Proteomes" id="UP000001349"/>
    </source>
</evidence>
<dbReference type="InterPro" id="IPR045076">
    <property type="entry name" value="MutS"/>
</dbReference>
<evidence type="ECO:0000256" key="1">
    <source>
        <dbReference type="ARBA" id="ARBA00022741"/>
    </source>
</evidence>
<evidence type="ECO:0000313" key="6">
    <source>
        <dbReference type="EMBL" id="ACL76797.1"/>
    </source>
</evidence>
<accession>B8I632</accession>
<dbReference type="PANTHER" id="PTHR11361">
    <property type="entry name" value="DNA MISMATCH REPAIR PROTEIN MUTS FAMILY MEMBER"/>
    <property type="match status" value="1"/>
</dbReference>
<keyword evidence="4" id="KW-1133">Transmembrane helix</keyword>
<protein>
    <submittedName>
        <fullName evidence="6">DNA mismatch repair protein MutS domain protein</fullName>
    </submittedName>
</protein>
<feature type="transmembrane region" description="Helical" evidence="4">
    <location>
        <begin position="32"/>
        <end position="50"/>
    </location>
</feature>
<dbReference type="AlphaFoldDB" id="B8I632"/>
<dbReference type="GO" id="GO:0140664">
    <property type="term" value="F:ATP-dependent DNA damage sensor activity"/>
    <property type="evidence" value="ECO:0007669"/>
    <property type="project" value="InterPro"/>
</dbReference>
<feature type="transmembrane region" description="Helical" evidence="4">
    <location>
        <begin position="56"/>
        <end position="78"/>
    </location>
</feature>
<evidence type="ECO:0000259" key="5">
    <source>
        <dbReference type="SMART" id="SM00534"/>
    </source>
</evidence>
<dbReference type="PIRSF" id="PIRSF037677">
    <property type="entry name" value="DNA_mis_repair_Msh6"/>
    <property type="match status" value="1"/>
</dbReference>
<keyword evidence="4" id="KW-0472">Membrane</keyword>
<dbReference type="PANTHER" id="PTHR11361:SF99">
    <property type="entry name" value="DNA MISMATCH REPAIR PROTEIN"/>
    <property type="match status" value="1"/>
</dbReference>
<dbReference type="SUPFAM" id="SSF52540">
    <property type="entry name" value="P-loop containing nucleoside triphosphate hydrolases"/>
    <property type="match status" value="1"/>
</dbReference>
<keyword evidence="7" id="KW-1185">Reference proteome</keyword>
<organism evidence="6 7">
    <name type="scientific">Ruminiclostridium cellulolyticum (strain ATCC 35319 / DSM 5812 / JCM 6584 / H10)</name>
    <name type="common">Clostridium cellulolyticum</name>
    <dbReference type="NCBI Taxonomy" id="394503"/>
    <lineage>
        <taxon>Bacteria</taxon>
        <taxon>Bacillati</taxon>
        <taxon>Bacillota</taxon>
        <taxon>Clostridia</taxon>
        <taxon>Eubacteriales</taxon>
        <taxon>Oscillospiraceae</taxon>
        <taxon>Ruminiclostridium</taxon>
    </lineage>
</organism>
<dbReference type="GO" id="GO:0006298">
    <property type="term" value="P:mismatch repair"/>
    <property type="evidence" value="ECO:0007669"/>
    <property type="project" value="InterPro"/>
</dbReference>
<dbReference type="Pfam" id="PF00488">
    <property type="entry name" value="MutS_V"/>
    <property type="match status" value="1"/>
</dbReference>
<dbReference type="GO" id="GO:0005829">
    <property type="term" value="C:cytosol"/>
    <property type="evidence" value="ECO:0007669"/>
    <property type="project" value="TreeGrafter"/>
</dbReference>
<dbReference type="STRING" id="394503.Ccel_2469"/>
<dbReference type="GO" id="GO:0005524">
    <property type="term" value="F:ATP binding"/>
    <property type="evidence" value="ECO:0007669"/>
    <property type="project" value="UniProtKB-KW"/>
</dbReference>
<dbReference type="InterPro" id="IPR017261">
    <property type="entry name" value="DNA_mismatch_repair_MutS/MSH"/>
</dbReference>
<dbReference type="InterPro" id="IPR036187">
    <property type="entry name" value="DNA_mismatch_repair_MutS_sf"/>
</dbReference>
<reference evidence="6 7" key="1">
    <citation type="submission" date="2009-01" db="EMBL/GenBank/DDBJ databases">
        <title>Complete sequence of Clostridium cellulolyticum H10.</title>
        <authorList>
            <consortium name="US DOE Joint Genome Institute"/>
            <person name="Lucas S."/>
            <person name="Copeland A."/>
            <person name="Lapidus A."/>
            <person name="Glavina del Rio T."/>
            <person name="Dalin E."/>
            <person name="Tice H."/>
            <person name="Bruce D."/>
            <person name="Goodwin L."/>
            <person name="Pitluck S."/>
            <person name="Chertkov O."/>
            <person name="Saunders E."/>
            <person name="Brettin T."/>
            <person name="Detter J.C."/>
            <person name="Han C."/>
            <person name="Larimer F."/>
            <person name="Land M."/>
            <person name="Hauser L."/>
            <person name="Kyrpides N."/>
            <person name="Ivanova N."/>
            <person name="Zhou J."/>
            <person name="Richardson P."/>
        </authorList>
    </citation>
    <scope>NUCLEOTIDE SEQUENCE [LARGE SCALE GENOMIC DNA]</scope>
    <source>
        <strain evidence="7">ATCC 35319 / DSM 5812 / JCM 6584 / H10</strain>
    </source>
</reference>
<dbReference type="Proteomes" id="UP000001349">
    <property type="component" value="Chromosome"/>
</dbReference>
<dbReference type="GO" id="GO:0030983">
    <property type="term" value="F:mismatched DNA binding"/>
    <property type="evidence" value="ECO:0007669"/>
    <property type="project" value="InterPro"/>
</dbReference>
<proteinExistence type="predicted"/>
<dbReference type="KEGG" id="cce:Ccel_2469"/>
<dbReference type="eggNOG" id="COG0249">
    <property type="taxonomic scope" value="Bacteria"/>
</dbReference>
<keyword evidence="2" id="KW-0067">ATP-binding</keyword>
<keyword evidence="3" id="KW-0238">DNA-binding</keyword>
<dbReference type="EMBL" id="CP001348">
    <property type="protein sequence ID" value="ACL76797.1"/>
    <property type="molecule type" value="Genomic_DNA"/>
</dbReference>
<name>B8I632_RUMCH</name>
<dbReference type="Gene3D" id="3.40.50.300">
    <property type="entry name" value="P-loop containing nucleotide triphosphate hydrolases"/>
    <property type="match status" value="1"/>
</dbReference>
<sequence>MRTPEEKYKKRVDVYKRKLELYTAKSSNTGNYKLLVFFTGLLGAAVFFFLKLYILMAAVILIFGGLFVYLSTIHNTLIKSKNYYQAMLQINQMCLKRAIGEWNEFTDKGEEFLNPQHDYTYDLDIFGKGSLFQMLNMTASYSGRHKLAELFLNPLKQKEEIYNRQEALQELAKKLLFRHRLFSNGLILNKNTILTDGTDSDKKRKKTLLDTMNKLDDVYSWVKKEKSLYSSPKFKLFIFAMPAFSFIMLILGIMGLVPVYVPVALYILQFILIGFRAESRNKTFELVEKYSDTLKVYKSLLKKFETEKFSSGYINSLKNNLKDDYGNPAWRQIEKLSKIWELIANRYNLMHAIINIATLWDFHCLVALENWKKGGGKYVEKWFDIIGEVEALCSLSLMCHDNPEYVMPRICDENNLRIEALHLGHPLLSKGRKCNDIKINSAEPILLITGSNMSGKSTFLRTVGVSLVLTYLGLPVCAESFTCPVLKVYACMRTSDNLGQSVSSFYAELLRVKMIVEAVQRGEKVFFLLDEIFKGTNSADRHTGAKMLINQLDKKGAWGLVSTHDLELADMENESKGRIRNYHFKEYYKDDQIFFDYQLRKGVSDTKNAIYLMKMAGVNVEDISPQ</sequence>
<dbReference type="RefSeq" id="WP_015925886.1">
    <property type="nucleotide sequence ID" value="NC_011898.1"/>
</dbReference>
<dbReference type="SUPFAM" id="SSF48334">
    <property type="entry name" value="DNA repair protein MutS, domain III"/>
    <property type="match status" value="1"/>
</dbReference>
<dbReference type="InterPro" id="IPR000432">
    <property type="entry name" value="DNA_mismatch_repair_MutS_C"/>
</dbReference>
<dbReference type="Gene3D" id="1.10.1420.10">
    <property type="match status" value="1"/>
</dbReference>
<keyword evidence="4" id="KW-0812">Transmembrane</keyword>
<evidence type="ECO:0000256" key="3">
    <source>
        <dbReference type="ARBA" id="ARBA00023125"/>
    </source>
</evidence>
<evidence type="ECO:0000256" key="4">
    <source>
        <dbReference type="SAM" id="Phobius"/>
    </source>
</evidence>
<feature type="domain" description="DNA mismatch repair proteins mutS family" evidence="5">
    <location>
        <begin position="443"/>
        <end position="625"/>
    </location>
</feature>
<evidence type="ECO:0000256" key="2">
    <source>
        <dbReference type="ARBA" id="ARBA00022840"/>
    </source>
</evidence>
<dbReference type="InterPro" id="IPR027417">
    <property type="entry name" value="P-loop_NTPase"/>
</dbReference>
<dbReference type="CDD" id="cd03283">
    <property type="entry name" value="ABC_MutS-like"/>
    <property type="match status" value="1"/>
</dbReference>